<organism evidence="2">
    <name type="scientific">Nitrosopumilaceae spindle-shaped virus</name>
    <dbReference type="NCBI Taxonomy" id="3065433"/>
    <lineage>
        <taxon>Viruses</taxon>
    </lineage>
</organism>
<keyword evidence="1" id="KW-0812">Transmembrane</keyword>
<keyword evidence="1" id="KW-0472">Membrane</keyword>
<feature type="transmembrane region" description="Helical" evidence="1">
    <location>
        <begin position="93"/>
        <end position="111"/>
    </location>
</feature>
<reference evidence="2" key="1">
    <citation type="journal article" date="2024" name="Environ. Microbiol. Rep.">
        <title>Hiding in plain sight: The discovery of complete genomes of 11 hypothetical spindle-shaped viruses that putatively infect mesophilic ammonia-oxidizing archaea.</title>
        <authorList>
            <person name="Ni Y."/>
            <person name="Xu T."/>
            <person name="Yan S."/>
            <person name="Chen L."/>
            <person name="Wang Y."/>
        </authorList>
    </citation>
    <scope>NUCLEOTIDE SEQUENCE</scope>
    <source>
        <strain evidence="2">NBC1</strain>
    </source>
</reference>
<name>A0AAT9JAF7_9VIRU</name>
<feature type="transmembrane region" description="Helical" evidence="1">
    <location>
        <begin position="117"/>
        <end position="137"/>
    </location>
</feature>
<feature type="transmembrane region" description="Helical" evidence="1">
    <location>
        <begin position="68"/>
        <end position="88"/>
    </location>
</feature>
<dbReference type="EMBL" id="BK067786">
    <property type="protein sequence ID" value="DBA51884.1"/>
    <property type="molecule type" value="Genomic_DNA"/>
</dbReference>
<evidence type="ECO:0000313" key="2">
    <source>
        <dbReference type="EMBL" id="DBA51884.1"/>
    </source>
</evidence>
<evidence type="ECO:0000256" key="1">
    <source>
        <dbReference type="SAM" id="Phobius"/>
    </source>
</evidence>
<protein>
    <submittedName>
        <fullName evidence="2">ORF26</fullName>
    </submittedName>
</protein>
<keyword evidence="1" id="KW-1133">Transmembrane helix</keyword>
<sequence>MKLPLALAIMTIMGVSSLGFIPDSFAQTNVTVTTPTPCFLNYTAGVEMWENCGFQDDYISATLVGFEWVSGGNFTLMIVTVLIIMTYLKYQTIVYPIAIGIVMLPFSYFVFPDEFLSFAIVTAGIGIAGIIWVIYIVRTKEY</sequence>
<proteinExistence type="predicted"/>
<reference evidence="2" key="2">
    <citation type="submission" date="2024-03" db="EMBL/GenBank/DDBJ databases">
        <authorList>
            <person name="Ni Y."/>
            <person name="Xu T."/>
            <person name="Yan S."/>
            <person name="Chen L."/>
            <person name="Wang Y."/>
        </authorList>
    </citation>
    <scope>NUCLEOTIDE SEQUENCE</scope>
    <source>
        <strain evidence="2">NBC1</strain>
    </source>
</reference>
<accession>A0AAT9JAF7</accession>